<evidence type="ECO:0000256" key="1">
    <source>
        <dbReference type="SAM" id="MobiDB-lite"/>
    </source>
</evidence>
<dbReference type="AlphaFoldDB" id="A0AAD7S7Q2"/>
<organism evidence="2 3">
    <name type="scientific">Aldrovandia affinis</name>
    <dbReference type="NCBI Taxonomy" id="143900"/>
    <lineage>
        <taxon>Eukaryota</taxon>
        <taxon>Metazoa</taxon>
        <taxon>Chordata</taxon>
        <taxon>Craniata</taxon>
        <taxon>Vertebrata</taxon>
        <taxon>Euteleostomi</taxon>
        <taxon>Actinopterygii</taxon>
        <taxon>Neopterygii</taxon>
        <taxon>Teleostei</taxon>
        <taxon>Notacanthiformes</taxon>
        <taxon>Halosauridae</taxon>
        <taxon>Aldrovandia</taxon>
    </lineage>
</organism>
<feature type="compositionally biased region" description="Polar residues" evidence="1">
    <location>
        <begin position="67"/>
        <end position="77"/>
    </location>
</feature>
<sequence length="77" mass="8259">MYTASTVRQRLGSDAEVTGDTLRTDLRNGNLAALVLLRRCSRRRVPERPAGGPGAHAATDPPACQHPGNTSCKSTWD</sequence>
<dbReference type="Proteomes" id="UP001221898">
    <property type="component" value="Unassembled WGS sequence"/>
</dbReference>
<feature type="region of interest" description="Disordered" evidence="1">
    <location>
        <begin position="42"/>
        <end position="77"/>
    </location>
</feature>
<accession>A0AAD7S7Q2</accession>
<dbReference type="EMBL" id="JAINUG010000107">
    <property type="protein sequence ID" value="KAJ8396351.1"/>
    <property type="molecule type" value="Genomic_DNA"/>
</dbReference>
<comment type="caution">
    <text evidence="2">The sequence shown here is derived from an EMBL/GenBank/DDBJ whole genome shotgun (WGS) entry which is preliminary data.</text>
</comment>
<protein>
    <submittedName>
        <fullName evidence="2">Uncharacterized protein</fullName>
    </submittedName>
</protein>
<reference evidence="2" key="1">
    <citation type="journal article" date="2023" name="Science">
        <title>Genome structures resolve the early diversification of teleost fishes.</title>
        <authorList>
            <person name="Parey E."/>
            <person name="Louis A."/>
            <person name="Montfort J."/>
            <person name="Bouchez O."/>
            <person name="Roques C."/>
            <person name="Iampietro C."/>
            <person name="Lluch J."/>
            <person name="Castinel A."/>
            <person name="Donnadieu C."/>
            <person name="Desvignes T."/>
            <person name="Floi Bucao C."/>
            <person name="Jouanno E."/>
            <person name="Wen M."/>
            <person name="Mejri S."/>
            <person name="Dirks R."/>
            <person name="Jansen H."/>
            <person name="Henkel C."/>
            <person name="Chen W.J."/>
            <person name="Zahm M."/>
            <person name="Cabau C."/>
            <person name="Klopp C."/>
            <person name="Thompson A.W."/>
            <person name="Robinson-Rechavi M."/>
            <person name="Braasch I."/>
            <person name="Lecointre G."/>
            <person name="Bobe J."/>
            <person name="Postlethwait J.H."/>
            <person name="Berthelot C."/>
            <person name="Roest Crollius H."/>
            <person name="Guiguen Y."/>
        </authorList>
    </citation>
    <scope>NUCLEOTIDE SEQUENCE</scope>
    <source>
        <strain evidence="2">NC1722</strain>
    </source>
</reference>
<proteinExistence type="predicted"/>
<keyword evidence="3" id="KW-1185">Reference proteome</keyword>
<gene>
    <name evidence="2" type="ORF">AAFF_G00019280</name>
</gene>
<evidence type="ECO:0000313" key="3">
    <source>
        <dbReference type="Proteomes" id="UP001221898"/>
    </source>
</evidence>
<name>A0AAD7S7Q2_9TELE</name>
<evidence type="ECO:0000313" key="2">
    <source>
        <dbReference type="EMBL" id="KAJ8396351.1"/>
    </source>
</evidence>